<sequence length="115" mass="12988">MSQRIGIGAVFDEEDFRQYNTIFQEGLANSKLPMQNKVYVNAVSTFLDSSTSIYTSFLALCQTVDNLDIRAFLVVGRQETIQRTSLVARHLGIPVLAYTTESLVERHVQVCLHTF</sequence>
<dbReference type="Proteomes" id="UP000828390">
    <property type="component" value="Unassembled WGS sequence"/>
</dbReference>
<reference evidence="1" key="1">
    <citation type="journal article" date="2019" name="bioRxiv">
        <title>The Genome of the Zebra Mussel, Dreissena polymorpha: A Resource for Invasive Species Research.</title>
        <authorList>
            <person name="McCartney M.A."/>
            <person name="Auch B."/>
            <person name="Kono T."/>
            <person name="Mallez S."/>
            <person name="Zhang Y."/>
            <person name="Obille A."/>
            <person name="Becker A."/>
            <person name="Abrahante J.E."/>
            <person name="Garbe J."/>
            <person name="Badalamenti J.P."/>
            <person name="Herman A."/>
            <person name="Mangelson H."/>
            <person name="Liachko I."/>
            <person name="Sullivan S."/>
            <person name="Sone E.D."/>
            <person name="Koren S."/>
            <person name="Silverstein K.A.T."/>
            <person name="Beckman K.B."/>
            <person name="Gohl D.M."/>
        </authorList>
    </citation>
    <scope>NUCLEOTIDE SEQUENCE</scope>
    <source>
        <strain evidence="1">Duluth1</strain>
        <tissue evidence="1">Whole animal</tissue>
    </source>
</reference>
<evidence type="ECO:0000313" key="2">
    <source>
        <dbReference type="Proteomes" id="UP000828390"/>
    </source>
</evidence>
<organism evidence="1 2">
    <name type="scientific">Dreissena polymorpha</name>
    <name type="common">Zebra mussel</name>
    <name type="synonym">Mytilus polymorpha</name>
    <dbReference type="NCBI Taxonomy" id="45954"/>
    <lineage>
        <taxon>Eukaryota</taxon>
        <taxon>Metazoa</taxon>
        <taxon>Spiralia</taxon>
        <taxon>Lophotrochozoa</taxon>
        <taxon>Mollusca</taxon>
        <taxon>Bivalvia</taxon>
        <taxon>Autobranchia</taxon>
        <taxon>Heteroconchia</taxon>
        <taxon>Euheterodonta</taxon>
        <taxon>Imparidentia</taxon>
        <taxon>Neoheterodontei</taxon>
        <taxon>Myida</taxon>
        <taxon>Dreissenoidea</taxon>
        <taxon>Dreissenidae</taxon>
        <taxon>Dreissena</taxon>
    </lineage>
</organism>
<gene>
    <name evidence="1" type="ORF">DPMN_083369</name>
</gene>
<name>A0A9D3YB29_DREPO</name>
<proteinExistence type="predicted"/>
<comment type="caution">
    <text evidence="1">The sequence shown here is derived from an EMBL/GenBank/DDBJ whole genome shotgun (WGS) entry which is preliminary data.</text>
</comment>
<keyword evidence="2" id="KW-1185">Reference proteome</keyword>
<reference evidence="1" key="2">
    <citation type="submission" date="2020-11" db="EMBL/GenBank/DDBJ databases">
        <authorList>
            <person name="McCartney M.A."/>
            <person name="Auch B."/>
            <person name="Kono T."/>
            <person name="Mallez S."/>
            <person name="Becker A."/>
            <person name="Gohl D.M."/>
            <person name="Silverstein K.A.T."/>
            <person name="Koren S."/>
            <person name="Bechman K.B."/>
            <person name="Herman A."/>
            <person name="Abrahante J.E."/>
            <person name="Garbe J."/>
        </authorList>
    </citation>
    <scope>NUCLEOTIDE SEQUENCE</scope>
    <source>
        <strain evidence="1">Duluth1</strain>
        <tissue evidence="1">Whole animal</tissue>
    </source>
</reference>
<protein>
    <submittedName>
        <fullName evidence="1">Uncharacterized protein</fullName>
    </submittedName>
</protein>
<dbReference type="EMBL" id="JAIWYP010000016">
    <property type="protein sequence ID" value="KAH3695911.1"/>
    <property type="molecule type" value="Genomic_DNA"/>
</dbReference>
<dbReference type="AlphaFoldDB" id="A0A9D3YB29"/>
<accession>A0A9D3YB29</accession>
<evidence type="ECO:0000313" key="1">
    <source>
        <dbReference type="EMBL" id="KAH3695911.1"/>
    </source>
</evidence>